<name>A0A7W7XF89_9ACTN</name>
<comment type="caution">
    <text evidence="2">The sequence shown here is derived from an EMBL/GenBank/DDBJ whole genome shotgun (WGS) entry which is preliminary data.</text>
</comment>
<evidence type="ECO:0000313" key="2">
    <source>
        <dbReference type="EMBL" id="MBB4984933.1"/>
    </source>
</evidence>
<feature type="region of interest" description="Disordered" evidence="1">
    <location>
        <begin position="26"/>
        <end position="67"/>
    </location>
</feature>
<gene>
    <name evidence="2" type="ORF">GGE06_005883</name>
</gene>
<evidence type="ECO:0000313" key="3">
    <source>
        <dbReference type="Proteomes" id="UP000582643"/>
    </source>
</evidence>
<dbReference type="AlphaFoldDB" id="A0A7W7XF89"/>
<feature type="compositionally biased region" description="Gly residues" evidence="1">
    <location>
        <begin position="26"/>
        <end position="35"/>
    </location>
</feature>
<dbReference type="EMBL" id="JACHJY010000009">
    <property type="protein sequence ID" value="MBB4984933.1"/>
    <property type="molecule type" value="Genomic_DNA"/>
</dbReference>
<dbReference type="RefSeq" id="WP_116158263.1">
    <property type="nucleotide sequence ID" value="NZ_JACHJY010000009.1"/>
</dbReference>
<accession>A0A7W7XF89</accession>
<keyword evidence="3" id="KW-1185">Reference proteome</keyword>
<evidence type="ECO:0000256" key="1">
    <source>
        <dbReference type="SAM" id="MobiDB-lite"/>
    </source>
</evidence>
<dbReference type="Proteomes" id="UP000582643">
    <property type="component" value="Unassembled WGS sequence"/>
</dbReference>
<sequence length="165" mass="16690">MNMRHVRAIAVFGIAVVALTGARGSHGGSCGGGHSSGSHSSGSNHGDDHDGTSGGSSTGSVSGSTGSADKAIRDITIDACKYDPAKKNLVAKVTIKNDNLLDYDYDVTMKFNGETGSGVVPATVRTTAIAVAAGASESVDMTTPYPGTGDASEYTECWVTKASRS</sequence>
<proteinExistence type="predicted"/>
<organism evidence="2 3">
    <name type="scientific">Streptomyces nymphaeiformis</name>
    <dbReference type="NCBI Taxonomy" id="2663842"/>
    <lineage>
        <taxon>Bacteria</taxon>
        <taxon>Bacillati</taxon>
        <taxon>Actinomycetota</taxon>
        <taxon>Actinomycetes</taxon>
        <taxon>Kitasatosporales</taxon>
        <taxon>Streptomycetaceae</taxon>
        <taxon>Streptomyces</taxon>
    </lineage>
</organism>
<protein>
    <submittedName>
        <fullName evidence="2">Uncharacterized protein</fullName>
    </submittedName>
</protein>
<reference evidence="2 3" key="1">
    <citation type="submission" date="2020-08" db="EMBL/GenBank/DDBJ databases">
        <title>Genomic Encyclopedia of Type Strains, Phase III (KMG-III): the genomes of soil and plant-associated and newly described type strains.</title>
        <authorList>
            <person name="Whitman W."/>
        </authorList>
    </citation>
    <scope>NUCLEOTIDE SEQUENCE [LARGE SCALE GENOMIC DNA]</scope>
    <source>
        <strain evidence="2 3">SFB5A</strain>
    </source>
</reference>
<feature type="compositionally biased region" description="Low complexity" evidence="1">
    <location>
        <begin position="58"/>
        <end position="67"/>
    </location>
</feature>